<organism evidence="5 8">
    <name type="scientific">Bacteroides ovatus</name>
    <dbReference type="NCBI Taxonomy" id="28116"/>
    <lineage>
        <taxon>Bacteria</taxon>
        <taxon>Pseudomonadati</taxon>
        <taxon>Bacteroidota</taxon>
        <taxon>Bacteroidia</taxon>
        <taxon>Bacteroidales</taxon>
        <taxon>Bacteroidaceae</taxon>
        <taxon>Bacteroides</taxon>
    </lineage>
</organism>
<evidence type="ECO:0000313" key="7">
    <source>
        <dbReference type="Proteomes" id="UP000365824"/>
    </source>
</evidence>
<dbReference type="RefSeq" id="WP_004310366.1">
    <property type="nucleotide sequence ID" value="NZ_CP081917.1"/>
</dbReference>
<comment type="caution">
    <text evidence="5">The sequence shown here is derived from an EMBL/GenBank/DDBJ whole genome shotgun (WGS) entry which is preliminary data.</text>
</comment>
<dbReference type="InterPro" id="IPR002252">
    <property type="entry name" value="Glyco_hydro_36"/>
</dbReference>
<dbReference type="CDD" id="cd14791">
    <property type="entry name" value="GH36"/>
    <property type="match status" value="1"/>
</dbReference>
<gene>
    <name evidence="5" type="ORF">F3B98_21975</name>
    <name evidence="4" type="ORF">F3F25_20810</name>
    <name evidence="6" type="ORF">PO382_00255</name>
</gene>
<protein>
    <submittedName>
        <fullName evidence="5">Alpha-galactosidase</fullName>
        <ecNumber evidence="6">3.2.1.22</ecNumber>
    </submittedName>
</protein>
<evidence type="ECO:0000256" key="2">
    <source>
        <dbReference type="ARBA" id="ARBA00023295"/>
    </source>
</evidence>
<dbReference type="InterPro" id="IPR013785">
    <property type="entry name" value="Aldolase_TIM"/>
</dbReference>
<dbReference type="EC" id="3.2.1.22" evidence="6"/>
<name>A0A139LCH5_BACOV</name>
<evidence type="ECO:0000313" key="8">
    <source>
        <dbReference type="Proteomes" id="UP000435985"/>
    </source>
</evidence>
<dbReference type="Proteomes" id="UP001219389">
    <property type="component" value="Unassembled WGS sequence"/>
</dbReference>
<keyword evidence="1 6" id="KW-0378">Hydrolase</keyword>
<feature type="chain" id="PRO_5042681984" evidence="3">
    <location>
        <begin position="22"/>
        <end position="1169"/>
    </location>
</feature>
<dbReference type="Gene3D" id="2.70.98.60">
    <property type="entry name" value="alpha-galactosidase from lactobacil brevis"/>
    <property type="match status" value="1"/>
</dbReference>
<reference evidence="7 8" key="1">
    <citation type="journal article" date="2019" name="Nat. Med.">
        <title>A library of human gut bacterial isolates paired with longitudinal multiomics data enables mechanistic microbiome research.</title>
        <authorList>
            <person name="Poyet M."/>
            <person name="Groussin M."/>
            <person name="Gibbons S.M."/>
            <person name="Avila-Pacheco J."/>
            <person name="Jiang X."/>
            <person name="Kearney S.M."/>
            <person name="Perrotta A.R."/>
            <person name="Berdy B."/>
            <person name="Zhao S."/>
            <person name="Lieberman T.D."/>
            <person name="Swanson P.K."/>
            <person name="Smith M."/>
            <person name="Roesemann S."/>
            <person name="Alexander J.E."/>
            <person name="Rich S.A."/>
            <person name="Livny J."/>
            <person name="Vlamakis H."/>
            <person name="Clish C."/>
            <person name="Bullock K."/>
            <person name="Deik A."/>
            <person name="Scott J."/>
            <person name="Pierce K.A."/>
            <person name="Xavier R.J."/>
            <person name="Alm E.J."/>
        </authorList>
    </citation>
    <scope>NUCLEOTIDE SEQUENCE [LARGE SCALE GENOMIC DNA]</scope>
    <source>
        <strain evidence="5 8">BIOML-A14</strain>
        <strain evidence="4 7">BIOML-A160</strain>
    </source>
</reference>
<dbReference type="Gene3D" id="2.60.40.1180">
    <property type="entry name" value="Golgi alpha-mannosidase II"/>
    <property type="match status" value="1"/>
</dbReference>
<sequence>MKKRILYYLFILLLFPHNGTGQTVARMSDRPVNTSQWITTHFARGVVPPFSFEYGGKPSQEFIKSWSYTATRQKSDDPKVLKYLYTYREPSGGLKVECEVKGFTDFNTVEWVLRFTNQGKKNTPEIANIKVSDITFRYQHPGAFNLHHSEGSHASKSDFSQQLTILSPGDNLYMRPEGGRSSQMRMPFFNIESPANQGVIVAIGWTGTWFADVRCADQQSVALTSGIERLKTYLYPEESIRTSSVCLSFWNGSDRMKGHNQFRRFVQAHHTWKVGGKPTVYPISTSFNYGDPTPCNEYTCLTTDYAIAMVKRYEQFKLVPEVFWLDAGWYNHSADVANHKNWANTVGNWTVDSIRFPEGLRPIADEVHRVGSKFMVWFEPERVMKGSAWALQHPQWMLDARGKAKQEDWTKDGEHDSYLFNLGNPEACRWMSKYIGDFLEENGIDYYRQDFNIEPEGFWAANDEPGRQGICEIRYIEGLYSFWEYLLNRFPGLLVDNCASGGRRIDLESISRSAPMWRTDYSYGEPIGYQCHTYGLNLYLPLHGTGTVSADKFTFRSSLGTSIIYNWKITEAGQSIYDMRDRQAEFKELRPYFYEDYYPLSGINNITSENIWLAYQLYRPSDDSGYIVAFRRKDNPDKSYTVNLSGLHPDHTYILTNKDTGEAIKKTGKELANGFTLTLDNPQSSLIIKYQSSTTAIQKLSVGKKTGVKLRAIGAELDPHFLSQNVTRNDGAKAEDWDRIVVKRVKEMGLQSLRVMVMPQWYEPKNDNPDASKIDWHNFTFNSVEMQSLYKVLDMAQEQKMEVTLVLWGAPPGHFLAEGNYGNWVVAPTNYEEWSENFSALVQHLLNNKKYTCVKEITPINEPDWSYIIKGKAAPTADYIEMCKVLDRRFKEDGIRNKVHFSLSDNSDGGTGTHKYLAACTKGLANVADVFNSHTYIFGYETPNSTILDWEKQNSQLASSVGKAHFIGEFGGNQCVGATRQKDIDLYERGVLMTRIAINLLNAGASGVSYWSLIDQYYGKDADYGAMQQLGLWKYVKKTYASEPYYNDIKSDYEVRPQYYAYSLLTRFIRPGAEIYPIATPEEWYAGTAVRNTNGKWVYVFANGMDQEKAISLINQHTQTKGNYQVYRYIKDGLPTTDQMLAPDAQPLKVNDKILCLLPAHSVIVLKQE</sequence>
<keyword evidence="2 6" id="KW-0326">Glycosidase</keyword>
<dbReference type="GO" id="GO:0016052">
    <property type="term" value="P:carbohydrate catabolic process"/>
    <property type="evidence" value="ECO:0007669"/>
    <property type="project" value="InterPro"/>
</dbReference>
<keyword evidence="3" id="KW-0732">Signal</keyword>
<proteinExistence type="predicted"/>
<dbReference type="InterPro" id="IPR038417">
    <property type="entry name" value="Alpga-gal_N_sf"/>
</dbReference>
<dbReference type="Pfam" id="PF02065">
    <property type="entry name" value="Melibiase"/>
    <property type="match status" value="1"/>
</dbReference>
<evidence type="ECO:0000256" key="3">
    <source>
        <dbReference type="SAM" id="SignalP"/>
    </source>
</evidence>
<accession>A0A139LCH5</accession>
<dbReference type="InterPro" id="IPR017853">
    <property type="entry name" value="GH"/>
</dbReference>
<dbReference type="EMBL" id="VWFO01000037">
    <property type="protein sequence ID" value="KAA4661685.1"/>
    <property type="molecule type" value="Genomic_DNA"/>
</dbReference>
<dbReference type="Proteomes" id="UP000365824">
    <property type="component" value="Unassembled WGS sequence"/>
</dbReference>
<dbReference type="PRINTS" id="PR00743">
    <property type="entry name" value="GLHYDRLASE36"/>
</dbReference>
<dbReference type="InterPro" id="IPR013780">
    <property type="entry name" value="Glyco_hydro_b"/>
</dbReference>
<dbReference type="EMBL" id="JAQNZF010000001">
    <property type="protein sequence ID" value="MDC2740649.1"/>
    <property type="molecule type" value="Genomic_DNA"/>
</dbReference>
<evidence type="ECO:0000313" key="5">
    <source>
        <dbReference type="EMBL" id="KAA4661685.1"/>
    </source>
</evidence>
<dbReference type="PANTHER" id="PTHR42767:SF1">
    <property type="entry name" value="ENDO-BETA-1,6-GALACTANASE-LIKE DOMAIN-CONTAINING PROTEIN"/>
    <property type="match status" value="1"/>
</dbReference>
<dbReference type="Proteomes" id="UP000435985">
    <property type="component" value="Unassembled WGS sequence"/>
</dbReference>
<dbReference type="SUPFAM" id="SSF51445">
    <property type="entry name" value="(Trans)glycosidases"/>
    <property type="match status" value="2"/>
</dbReference>
<evidence type="ECO:0000313" key="4">
    <source>
        <dbReference type="EMBL" id="KAA3925015.1"/>
    </source>
</evidence>
<dbReference type="GO" id="GO:0004557">
    <property type="term" value="F:alpha-galactosidase activity"/>
    <property type="evidence" value="ECO:0007669"/>
    <property type="project" value="UniProtKB-EC"/>
</dbReference>
<dbReference type="Gene3D" id="3.20.20.70">
    <property type="entry name" value="Aldolase class I"/>
    <property type="match status" value="1"/>
</dbReference>
<evidence type="ECO:0000256" key="1">
    <source>
        <dbReference type="ARBA" id="ARBA00022801"/>
    </source>
</evidence>
<dbReference type="EMBL" id="VWLB01000040">
    <property type="protein sequence ID" value="KAA3925015.1"/>
    <property type="molecule type" value="Genomic_DNA"/>
</dbReference>
<reference evidence="6" key="2">
    <citation type="submission" date="2022-10" db="EMBL/GenBank/DDBJ databases">
        <title>Human gut microbiome strain richness.</title>
        <authorList>
            <person name="Chen-Liaw A."/>
        </authorList>
    </citation>
    <scope>NUCLEOTIDE SEQUENCE</scope>
    <source>
        <strain evidence="6">BSD2780120875st1_E1_BSD2780120875_150330</strain>
    </source>
</reference>
<feature type="signal peptide" evidence="3">
    <location>
        <begin position="1"/>
        <end position="21"/>
    </location>
</feature>
<evidence type="ECO:0000313" key="6">
    <source>
        <dbReference type="EMBL" id="MDC2740649.1"/>
    </source>
</evidence>
<dbReference type="Gene3D" id="3.20.20.80">
    <property type="entry name" value="Glycosidases"/>
    <property type="match status" value="1"/>
</dbReference>
<dbReference type="AlphaFoldDB" id="A0A139LCH5"/>
<dbReference type="PANTHER" id="PTHR42767">
    <property type="entry name" value="ENDO-BETA-1,6-GALACTANASE"/>
    <property type="match status" value="1"/>
</dbReference>
<dbReference type="InterPro" id="IPR039743">
    <property type="entry name" value="6GAL/EXGAL"/>
</dbReference>